<sequence length="356" mass="40300">MSSMDRNSLDPGQLDGGEIRALMEIERAWDVMQQHRSTLLGYLAGTPNYAKEDSSSSSRRSVEDMRSQLATSYERSLARSRKLATKTLLSELVLRKHDLALVHDDQFHYTHKGMPPMSTHAPGRTTENASGQDSSPSDSLPVHPAPSIDVQRSDGQGFQDRPARAEAAIAMARADAAEAEARASAAMHNPQPTLNLDPVYNSETWGRRRRCPGFVNTIARNLVVPAEAVYQIWVDKFEPLNLLRLDPTQGWFVYENESTAGFYSPRGILLKKKIFTAKDYGDNSALFMTAFSTYIVVYHSLFSQWRMDVHLAQRKFLLHLLDLSRNLNWESCLEYAMRRLTTIMDNDVHDVAEWHI</sequence>
<evidence type="ECO:0000256" key="1">
    <source>
        <dbReference type="SAM" id="MobiDB-lite"/>
    </source>
</evidence>
<dbReference type="Proteomes" id="UP000784919">
    <property type="component" value="Unassembled WGS sequence"/>
</dbReference>
<feature type="compositionally biased region" description="Basic and acidic residues" evidence="1">
    <location>
        <begin position="50"/>
        <end position="66"/>
    </location>
</feature>
<accession>A0A9P7MNF7</accession>
<dbReference type="EMBL" id="SRPS01000282">
    <property type="protein sequence ID" value="KAG5960479.1"/>
    <property type="molecule type" value="Genomic_DNA"/>
</dbReference>
<feature type="compositionally biased region" description="Polar residues" evidence="1">
    <location>
        <begin position="125"/>
        <end position="138"/>
    </location>
</feature>
<feature type="region of interest" description="Disordered" evidence="1">
    <location>
        <begin position="46"/>
        <end position="67"/>
    </location>
</feature>
<proteinExistence type="predicted"/>
<gene>
    <name evidence="2" type="ORF">E4U56_004342</name>
</gene>
<dbReference type="AlphaFoldDB" id="A0A9P7MNF7"/>
<organism evidence="2 3">
    <name type="scientific">Claviceps arundinis</name>
    <dbReference type="NCBI Taxonomy" id="1623583"/>
    <lineage>
        <taxon>Eukaryota</taxon>
        <taxon>Fungi</taxon>
        <taxon>Dikarya</taxon>
        <taxon>Ascomycota</taxon>
        <taxon>Pezizomycotina</taxon>
        <taxon>Sordariomycetes</taxon>
        <taxon>Hypocreomycetidae</taxon>
        <taxon>Hypocreales</taxon>
        <taxon>Clavicipitaceae</taxon>
        <taxon>Claviceps</taxon>
    </lineage>
</organism>
<feature type="region of interest" description="Disordered" evidence="1">
    <location>
        <begin position="111"/>
        <end position="161"/>
    </location>
</feature>
<evidence type="ECO:0000313" key="2">
    <source>
        <dbReference type="EMBL" id="KAG5960479.1"/>
    </source>
</evidence>
<name>A0A9P7MNF7_9HYPO</name>
<reference evidence="2" key="1">
    <citation type="journal article" date="2020" name="bioRxiv">
        <title>Whole genome comparisons of ergot fungi reveals the divergence and evolution of species within the genus Claviceps are the result of varying mechanisms driving genome evolution and host range expansion.</title>
        <authorList>
            <person name="Wyka S.A."/>
            <person name="Mondo S.J."/>
            <person name="Liu M."/>
            <person name="Dettman J."/>
            <person name="Nalam V."/>
            <person name="Broders K.D."/>
        </authorList>
    </citation>
    <scope>NUCLEOTIDE SEQUENCE</scope>
    <source>
        <strain evidence="2">CCC 1102</strain>
    </source>
</reference>
<evidence type="ECO:0000313" key="3">
    <source>
        <dbReference type="Proteomes" id="UP000784919"/>
    </source>
</evidence>
<comment type="caution">
    <text evidence="2">The sequence shown here is derived from an EMBL/GenBank/DDBJ whole genome shotgun (WGS) entry which is preliminary data.</text>
</comment>
<protein>
    <submittedName>
        <fullName evidence="2">Uncharacterized protein</fullName>
    </submittedName>
</protein>